<proteinExistence type="predicted"/>
<evidence type="ECO:0000313" key="1">
    <source>
        <dbReference type="EMBL" id="MBB3116874.1"/>
    </source>
</evidence>
<comment type="caution">
    <text evidence="1">The sequence shown here is derived from an EMBL/GenBank/DDBJ whole genome shotgun (WGS) entry which is preliminary data.</text>
</comment>
<protein>
    <submittedName>
        <fullName evidence="1">Uncharacterized protein</fullName>
    </submittedName>
</protein>
<dbReference type="Proteomes" id="UP000612712">
    <property type="component" value="Unassembled WGS sequence"/>
</dbReference>
<reference evidence="1" key="1">
    <citation type="submission" date="2020-08" db="EMBL/GenBank/DDBJ databases">
        <title>Sequencing the genomes of 1000 actinobacteria strains.</title>
        <authorList>
            <person name="Klenk H.-P."/>
        </authorList>
    </citation>
    <scope>NUCLEOTIDE SEQUENCE</scope>
    <source>
        <strain evidence="1">DSM 20582</strain>
    </source>
</reference>
<dbReference type="EMBL" id="JACHWT010000010">
    <property type="protein sequence ID" value="MBB3116874.1"/>
    <property type="molecule type" value="Genomic_DNA"/>
</dbReference>
<dbReference type="AlphaFoldDB" id="A0A8H9YDZ8"/>
<sequence length="45" mass="4610">MTPDVSAVASVLVTAVTSLSSFVLVPLMIVADVLTGVFGPVARMF</sequence>
<gene>
    <name evidence="1" type="ORF">FHU32_002125</name>
</gene>
<dbReference type="RefSeq" id="WP_010267323.1">
    <property type="nucleotide sequence ID" value="NZ_AENJ01000116.1"/>
</dbReference>
<dbReference type="GeneID" id="60809601"/>
<organism evidence="1 2">
    <name type="scientific">Corynebacterium bovis DSM 20582 = CIP 54.80</name>
    <dbReference type="NCBI Taxonomy" id="927655"/>
    <lineage>
        <taxon>Bacteria</taxon>
        <taxon>Bacillati</taxon>
        <taxon>Actinomycetota</taxon>
        <taxon>Actinomycetes</taxon>
        <taxon>Mycobacteriales</taxon>
        <taxon>Corynebacteriaceae</taxon>
        <taxon>Corynebacterium</taxon>
    </lineage>
</organism>
<evidence type="ECO:0000313" key="2">
    <source>
        <dbReference type="Proteomes" id="UP000612712"/>
    </source>
</evidence>
<accession>A0A8H9YDZ8</accession>
<name>A0A8H9YDZ8_9CORY</name>